<accession>A0ABP8FFS2</accession>
<dbReference type="Proteomes" id="UP001501207">
    <property type="component" value="Unassembled WGS sequence"/>
</dbReference>
<feature type="chain" id="PRO_5046848041" description="Outer membrane protein beta-barrel domain-containing protein" evidence="1">
    <location>
        <begin position="25"/>
        <end position="270"/>
    </location>
</feature>
<dbReference type="RefSeq" id="WP_344974704.1">
    <property type="nucleotide sequence ID" value="NZ_BAABFN010000001.1"/>
</dbReference>
<organism evidence="2 3">
    <name type="scientific">Compostibacter hankyongensis</name>
    <dbReference type="NCBI Taxonomy" id="1007089"/>
    <lineage>
        <taxon>Bacteria</taxon>
        <taxon>Pseudomonadati</taxon>
        <taxon>Bacteroidota</taxon>
        <taxon>Chitinophagia</taxon>
        <taxon>Chitinophagales</taxon>
        <taxon>Chitinophagaceae</taxon>
        <taxon>Compostibacter</taxon>
    </lineage>
</organism>
<proteinExistence type="predicted"/>
<feature type="signal peptide" evidence="1">
    <location>
        <begin position="1"/>
        <end position="24"/>
    </location>
</feature>
<comment type="caution">
    <text evidence="2">The sequence shown here is derived from an EMBL/GenBank/DDBJ whole genome shotgun (WGS) entry which is preliminary data.</text>
</comment>
<evidence type="ECO:0000313" key="3">
    <source>
        <dbReference type="Proteomes" id="UP001501207"/>
    </source>
</evidence>
<keyword evidence="3" id="KW-1185">Reference proteome</keyword>
<evidence type="ECO:0000313" key="2">
    <source>
        <dbReference type="EMBL" id="GAA4302381.1"/>
    </source>
</evidence>
<evidence type="ECO:0000256" key="1">
    <source>
        <dbReference type="SAM" id="SignalP"/>
    </source>
</evidence>
<name>A0ABP8FFS2_9BACT</name>
<dbReference type="EMBL" id="BAABFN010000001">
    <property type="protein sequence ID" value="GAA4302381.1"/>
    <property type="molecule type" value="Genomic_DNA"/>
</dbReference>
<sequence>MKKRICRTLIAVSALLLTGHELKAQQNLGDKGAFYFSWGYNKEWYTHSNIHISQPSLGNHYVFKNTIAVDKPGWNGHFFQEALTIPQYNYRIGYFFKKNWAVELNFDHTKYVVAPRQLLHVSGTMNHKPVNEYVVNTPDILQYQLNNGANFFLFNLVRRLQLPYVNYKNLNAALLLKGGVGFMYPHVQNTIYDKNNDRGFQFGGLDIGTEAALRLTFFRHVYLEYCNKLVYTNYWGLKIYEGKARQAFGTYEMILNLGGTFPIGGGHRHG</sequence>
<protein>
    <recommendedName>
        <fullName evidence="4">Outer membrane protein beta-barrel domain-containing protein</fullName>
    </recommendedName>
</protein>
<keyword evidence="1" id="KW-0732">Signal</keyword>
<evidence type="ECO:0008006" key="4">
    <source>
        <dbReference type="Google" id="ProtNLM"/>
    </source>
</evidence>
<reference evidence="3" key="1">
    <citation type="journal article" date="2019" name="Int. J. Syst. Evol. Microbiol.">
        <title>The Global Catalogue of Microorganisms (GCM) 10K type strain sequencing project: providing services to taxonomists for standard genome sequencing and annotation.</title>
        <authorList>
            <consortium name="The Broad Institute Genomics Platform"/>
            <consortium name="The Broad Institute Genome Sequencing Center for Infectious Disease"/>
            <person name="Wu L."/>
            <person name="Ma J."/>
        </authorList>
    </citation>
    <scope>NUCLEOTIDE SEQUENCE [LARGE SCALE GENOMIC DNA]</scope>
    <source>
        <strain evidence="3">JCM 17664</strain>
    </source>
</reference>
<gene>
    <name evidence="2" type="ORF">GCM10023143_04700</name>
</gene>